<keyword evidence="2" id="KW-1185">Reference proteome</keyword>
<reference evidence="1" key="1">
    <citation type="journal article" date="2023" name="PLoS Negl. Trop. Dis.">
        <title>A genome sequence for Biomphalaria pfeifferi, the major vector snail for the human-infecting parasite Schistosoma mansoni.</title>
        <authorList>
            <person name="Bu L."/>
            <person name="Lu L."/>
            <person name="Laidemitt M.R."/>
            <person name="Zhang S.M."/>
            <person name="Mutuku M."/>
            <person name="Mkoji G."/>
            <person name="Steinauer M."/>
            <person name="Loker E.S."/>
        </authorList>
    </citation>
    <scope>NUCLEOTIDE SEQUENCE</scope>
    <source>
        <strain evidence="1">KasaAsao</strain>
    </source>
</reference>
<dbReference type="Proteomes" id="UP001233172">
    <property type="component" value="Unassembled WGS sequence"/>
</dbReference>
<accession>A0AAD8AR33</accession>
<organism evidence="1 2">
    <name type="scientific">Biomphalaria pfeifferi</name>
    <name type="common">Bloodfluke planorb</name>
    <name type="synonym">Freshwater snail</name>
    <dbReference type="NCBI Taxonomy" id="112525"/>
    <lineage>
        <taxon>Eukaryota</taxon>
        <taxon>Metazoa</taxon>
        <taxon>Spiralia</taxon>
        <taxon>Lophotrochozoa</taxon>
        <taxon>Mollusca</taxon>
        <taxon>Gastropoda</taxon>
        <taxon>Heterobranchia</taxon>
        <taxon>Euthyneura</taxon>
        <taxon>Panpulmonata</taxon>
        <taxon>Hygrophila</taxon>
        <taxon>Lymnaeoidea</taxon>
        <taxon>Planorbidae</taxon>
        <taxon>Biomphalaria</taxon>
    </lineage>
</organism>
<reference evidence="1" key="2">
    <citation type="submission" date="2023-04" db="EMBL/GenBank/DDBJ databases">
        <authorList>
            <person name="Bu L."/>
            <person name="Lu L."/>
            <person name="Laidemitt M.R."/>
            <person name="Zhang S.M."/>
            <person name="Mutuku M."/>
            <person name="Mkoji G."/>
            <person name="Steinauer M."/>
            <person name="Loker E.S."/>
        </authorList>
    </citation>
    <scope>NUCLEOTIDE SEQUENCE</scope>
    <source>
        <strain evidence="1">KasaAsao</strain>
        <tissue evidence="1">Whole Snail</tissue>
    </source>
</reference>
<evidence type="ECO:0000313" key="2">
    <source>
        <dbReference type="Proteomes" id="UP001233172"/>
    </source>
</evidence>
<gene>
    <name evidence="1" type="ORF">Bpfe_029715</name>
</gene>
<dbReference type="EMBL" id="JASAOG010000300">
    <property type="protein sequence ID" value="KAK0040859.1"/>
    <property type="molecule type" value="Genomic_DNA"/>
</dbReference>
<dbReference type="AlphaFoldDB" id="A0AAD8AR33"/>
<name>A0AAD8AR33_BIOPF</name>
<comment type="caution">
    <text evidence="1">The sequence shown here is derived from an EMBL/GenBank/DDBJ whole genome shotgun (WGS) entry which is preliminary data.</text>
</comment>
<sequence>MVIMELIGRATIDTNSSLYLHPSPIVLNPSPIIACRNCVGELDPGIRLHLLPRDVFVDLAIELILSDA</sequence>
<evidence type="ECO:0000313" key="1">
    <source>
        <dbReference type="EMBL" id="KAK0040859.1"/>
    </source>
</evidence>
<protein>
    <submittedName>
        <fullName evidence="1">Uncharacterized protein</fullName>
    </submittedName>
</protein>
<proteinExistence type="predicted"/>